<dbReference type="InterPro" id="IPR050109">
    <property type="entry name" value="HTH-type_TetR-like_transc_reg"/>
</dbReference>
<feature type="DNA-binding region" description="H-T-H motif" evidence="4">
    <location>
        <begin position="38"/>
        <end position="57"/>
    </location>
</feature>
<keyword evidence="1" id="KW-0805">Transcription regulation</keyword>
<dbReference type="SUPFAM" id="SSF46689">
    <property type="entry name" value="Homeodomain-like"/>
    <property type="match status" value="1"/>
</dbReference>
<reference evidence="6 7" key="1">
    <citation type="submission" date="2020-06" db="EMBL/GenBank/DDBJ databases">
        <title>Oricola thermophila sp. nov. isolated from a tidal sediments.</title>
        <authorList>
            <person name="Kwon K.K."/>
            <person name="Yang S.-H."/>
            <person name="Park M.-J."/>
        </authorList>
    </citation>
    <scope>NUCLEOTIDE SEQUENCE [LARGE SCALE GENOMIC DNA]</scope>
    <source>
        <strain evidence="6 7">MEBiC13590</strain>
    </source>
</reference>
<feature type="domain" description="HTH tetR-type" evidence="5">
    <location>
        <begin position="15"/>
        <end position="75"/>
    </location>
</feature>
<gene>
    <name evidence="6" type="ORF">HTY61_18690</name>
</gene>
<dbReference type="PANTHER" id="PTHR30055">
    <property type="entry name" value="HTH-TYPE TRANSCRIPTIONAL REGULATOR RUTR"/>
    <property type="match status" value="1"/>
</dbReference>
<dbReference type="KEGG" id="orm:HTY61_18690"/>
<dbReference type="Gene3D" id="1.10.357.10">
    <property type="entry name" value="Tetracycline Repressor, domain 2"/>
    <property type="match status" value="1"/>
</dbReference>
<protein>
    <submittedName>
        <fullName evidence="6">TetR/AcrR family transcriptional regulator</fullName>
    </submittedName>
</protein>
<name>A0A6N1VHG2_9HYPH</name>
<evidence type="ECO:0000256" key="3">
    <source>
        <dbReference type="ARBA" id="ARBA00023163"/>
    </source>
</evidence>
<keyword evidence="7" id="KW-1185">Reference proteome</keyword>
<dbReference type="Pfam" id="PF13305">
    <property type="entry name" value="TetR_C_33"/>
    <property type="match status" value="1"/>
</dbReference>
<keyword evidence="2 4" id="KW-0238">DNA-binding</keyword>
<sequence length="208" mass="22283">MAAARRKGDRPYHHGDLRAALVAAAEAELIEKGVDGFSLRSAARRAGVSHAAPAHHFRDTKALLDALAGAGFARLGDAMREEQAGAGAEAMARLAAAGAAYVRFALANPELFGLMYARSRRADAGGDLKRNSEAIFSLLVNAIGAIRGRDAFRSDAGWRDAVACWSMLHGYAQLAIAGKMEFATALEFKEQRPLIEELVGRALRERHS</sequence>
<organism evidence="6 7">
    <name type="scientific">Oricola thermophila</name>
    <dbReference type="NCBI Taxonomy" id="2742145"/>
    <lineage>
        <taxon>Bacteria</taxon>
        <taxon>Pseudomonadati</taxon>
        <taxon>Pseudomonadota</taxon>
        <taxon>Alphaproteobacteria</taxon>
        <taxon>Hyphomicrobiales</taxon>
        <taxon>Ahrensiaceae</taxon>
        <taxon>Oricola</taxon>
    </lineage>
</organism>
<keyword evidence="3" id="KW-0804">Transcription</keyword>
<evidence type="ECO:0000313" key="6">
    <source>
        <dbReference type="EMBL" id="QKV20330.1"/>
    </source>
</evidence>
<evidence type="ECO:0000256" key="1">
    <source>
        <dbReference type="ARBA" id="ARBA00023015"/>
    </source>
</evidence>
<dbReference type="EMBL" id="CP054836">
    <property type="protein sequence ID" value="QKV20330.1"/>
    <property type="molecule type" value="Genomic_DNA"/>
</dbReference>
<dbReference type="GO" id="GO:0003700">
    <property type="term" value="F:DNA-binding transcription factor activity"/>
    <property type="evidence" value="ECO:0007669"/>
    <property type="project" value="TreeGrafter"/>
</dbReference>
<dbReference type="InterPro" id="IPR025996">
    <property type="entry name" value="MT1864/Rv1816-like_C"/>
</dbReference>
<dbReference type="InterPro" id="IPR001647">
    <property type="entry name" value="HTH_TetR"/>
</dbReference>
<dbReference type="Pfam" id="PF00440">
    <property type="entry name" value="TetR_N"/>
    <property type="match status" value="1"/>
</dbReference>
<proteinExistence type="predicted"/>
<evidence type="ECO:0000256" key="2">
    <source>
        <dbReference type="ARBA" id="ARBA00023125"/>
    </source>
</evidence>
<dbReference type="InterPro" id="IPR009057">
    <property type="entry name" value="Homeodomain-like_sf"/>
</dbReference>
<evidence type="ECO:0000259" key="5">
    <source>
        <dbReference type="PROSITE" id="PS50977"/>
    </source>
</evidence>
<dbReference type="InterPro" id="IPR036271">
    <property type="entry name" value="Tet_transcr_reg_TetR-rel_C_sf"/>
</dbReference>
<accession>A0A6N1VHG2</accession>
<evidence type="ECO:0000313" key="7">
    <source>
        <dbReference type="Proteomes" id="UP000509367"/>
    </source>
</evidence>
<dbReference type="Proteomes" id="UP000509367">
    <property type="component" value="Chromosome"/>
</dbReference>
<dbReference type="AlphaFoldDB" id="A0A6N1VHG2"/>
<evidence type="ECO:0000256" key="4">
    <source>
        <dbReference type="PROSITE-ProRule" id="PRU00335"/>
    </source>
</evidence>
<dbReference type="GO" id="GO:0000976">
    <property type="term" value="F:transcription cis-regulatory region binding"/>
    <property type="evidence" value="ECO:0007669"/>
    <property type="project" value="TreeGrafter"/>
</dbReference>
<dbReference type="PROSITE" id="PS50977">
    <property type="entry name" value="HTH_TETR_2"/>
    <property type="match status" value="1"/>
</dbReference>
<dbReference type="RefSeq" id="WP_175278221.1">
    <property type="nucleotide sequence ID" value="NZ_CP054836.1"/>
</dbReference>
<dbReference type="SUPFAM" id="SSF48498">
    <property type="entry name" value="Tetracyclin repressor-like, C-terminal domain"/>
    <property type="match status" value="1"/>
</dbReference>
<dbReference type="PANTHER" id="PTHR30055:SF220">
    <property type="entry name" value="TETR-FAMILY REGULATORY PROTEIN"/>
    <property type="match status" value="1"/>
</dbReference>